<evidence type="ECO:0000256" key="3">
    <source>
        <dbReference type="SAM" id="SignalP"/>
    </source>
</evidence>
<feature type="chain" id="PRO_5035316427" evidence="3">
    <location>
        <begin position="20"/>
        <end position="173"/>
    </location>
</feature>
<keyword evidence="1" id="KW-1015">Disulfide bond</keyword>
<proteinExistence type="predicted"/>
<evidence type="ECO:0000313" key="4">
    <source>
        <dbReference type="EMBL" id="KAF5884027.1"/>
    </source>
</evidence>
<dbReference type="SUPFAM" id="SSF56496">
    <property type="entry name" value="Fibrinogen C-terminal domain-like"/>
    <property type="match status" value="1"/>
</dbReference>
<keyword evidence="5" id="KW-1185">Reference proteome</keyword>
<dbReference type="OrthoDB" id="5971203at2759"/>
<feature type="compositionally biased region" description="Polar residues" evidence="2">
    <location>
        <begin position="41"/>
        <end position="51"/>
    </location>
</feature>
<dbReference type="PANTHER" id="PTHR16146:SF46">
    <property type="entry name" value="INTELECTIN-1A-RELATED"/>
    <property type="match status" value="1"/>
</dbReference>
<feature type="region of interest" description="Disordered" evidence="2">
    <location>
        <begin position="41"/>
        <end position="63"/>
    </location>
</feature>
<evidence type="ECO:0000256" key="2">
    <source>
        <dbReference type="SAM" id="MobiDB-lite"/>
    </source>
</evidence>
<dbReference type="InterPro" id="IPR036056">
    <property type="entry name" value="Fibrinogen-like_C"/>
</dbReference>
<keyword evidence="3" id="KW-0732">Signal</keyword>
<dbReference type="EMBL" id="QNUK01001319">
    <property type="protein sequence ID" value="KAF5884027.1"/>
    <property type="molecule type" value="Genomic_DNA"/>
</dbReference>
<dbReference type="PANTHER" id="PTHR16146">
    <property type="entry name" value="INTELECTIN"/>
    <property type="match status" value="1"/>
</dbReference>
<feature type="non-terminal residue" evidence="4">
    <location>
        <position position="173"/>
    </location>
</feature>
<reference evidence="4" key="1">
    <citation type="submission" date="2020-07" db="EMBL/GenBank/DDBJ databases">
        <title>Clarias magur genome sequencing, assembly and annotation.</title>
        <authorList>
            <person name="Kushwaha B."/>
            <person name="Kumar R."/>
            <person name="Das P."/>
            <person name="Joshi C.G."/>
            <person name="Kumar D."/>
            <person name="Nagpure N.S."/>
            <person name="Pandey M."/>
            <person name="Agarwal S."/>
            <person name="Srivastava S."/>
            <person name="Singh M."/>
            <person name="Sahoo L."/>
            <person name="Jayasankar P."/>
            <person name="Meher P.K."/>
            <person name="Koringa P.G."/>
            <person name="Iquebal M.A."/>
            <person name="Das S.P."/>
            <person name="Bit A."/>
            <person name="Patnaik S."/>
            <person name="Patel N."/>
            <person name="Shah T.M."/>
            <person name="Hinsu A."/>
            <person name="Jena J.K."/>
        </authorList>
    </citation>
    <scope>NUCLEOTIDE SEQUENCE</scope>
    <source>
        <strain evidence="4">CIFAMagur01</strain>
        <tissue evidence="4">Testis</tissue>
    </source>
</reference>
<accession>A0A8J4WQQ8</accession>
<name>A0A8J4WQQ8_CLAMG</name>
<sequence>MESWIVVSVAFASVNLCVSFGPEMFHPQSCKELMQKYQTTEGDRWSSQQGGHASVPEGDGSWSNTVTFGTAEAATSDDFKNPGYYDITAEDVAVWHVPNDERVNQWKHMSFLRYHTETRFLNSYGGNLYHLFQRFPVKYNVGSCPADHGPSVPVVYDVGDAASNHNLYGPHIR</sequence>
<gene>
    <name evidence="4" type="ORF">DAT39_022885</name>
</gene>
<dbReference type="GO" id="GO:0070492">
    <property type="term" value="F:oligosaccharide binding"/>
    <property type="evidence" value="ECO:0007669"/>
    <property type="project" value="TreeGrafter"/>
</dbReference>
<protein>
    <submittedName>
        <fullName evidence="4">Intelectin-like</fullName>
    </submittedName>
</protein>
<organism evidence="4 5">
    <name type="scientific">Clarias magur</name>
    <name type="common">Asian catfish</name>
    <name type="synonym">Macropteronotus magur</name>
    <dbReference type="NCBI Taxonomy" id="1594786"/>
    <lineage>
        <taxon>Eukaryota</taxon>
        <taxon>Metazoa</taxon>
        <taxon>Chordata</taxon>
        <taxon>Craniata</taxon>
        <taxon>Vertebrata</taxon>
        <taxon>Euteleostomi</taxon>
        <taxon>Actinopterygii</taxon>
        <taxon>Neopterygii</taxon>
        <taxon>Teleostei</taxon>
        <taxon>Ostariophysi</taxon>
        <taxon>Siluriformes</taxon>
        <taxon>Clariidae</taxon>
        <taxon>Clarias</taxon>
    </lineage>
</organism>
<dbReference type="AlphaFoldDB" id="A0A8J4WQQ8"/>
<comment type="caution">
    <text evidence="4">The sequence shown here is derived from an EMBL/GenBank/DDBJ whole genome shotgun (WGS) entry which is preliminary data.</text>
</comment>
<evidence type="ECO:0000256" key="1">
    <source>
        <dbReference type="ARBA" id="ARBA00023157"/>
    </source>
</evidence>
<dbReference type="GO" id="GO:0005615">
    <property type="term" value="C:extracellular space"/>
    <property type="evidence" value="ECO:0007669"/>
    <property type="project" value="TreeGrafter"/>
</dbReference>
<dbReference type="Proteomes" id="UP000727407">
    <property type="component" value="Unassembled WGS sequence"/>
</dbReference>
<feature type="signal peptide" evidence="3">
    <location>
        <begin position="1"/>
        <end position="19"/>
    </location>
</feature>
<evidence type="ECO:0000313" key="5">
    <source>
        <dbReference type="Proteomes" id="UP000727407"/>
    </source>
</evidence>